<sequence length="225" mass="26225">MGPYLQRTMFGWIIVGPINELSLKNNSTAWLVMREDNYSNLEKDIEQFWKIEECSSANTDETSEDVMCRKHFLDNVSIDVTGKFVVKLPFRDNVDKLGESYNIALKKFLSLERRLGKNPERYSQYKSFMEEYEHLGHMERVNEDNDDLSVKSYYMPHTCVFNDNSRSTKLRVVFDGSCKSESGLSLNDVLLKGLISQDELTLIVAKFRVHKYAFSADIKKIYRQI</sequence>
<dbReference type="EMBL" id="VUJU01013676">
    <property type="protein sequence ID" value="KAF0704031.1"/>
    <property type="molecule type" value="Genomic_DNA"/>
</dbReference>
<gene>
    <name evidence="1" type="ORF">FWK35_00034528</name>
</gene>
<dbReference type="Proteomes" id="UP000478052">
    <property type="component" value="Unassembled WGS sequence"/>
</dbReference>
<dbReference type="OrthoDB" id="6618278at2759"/>
<name>A0A6G0VP72_APHCR</name>
<dbReference type="PANTHER" id="PTHR47331">
    <property type="entry name" value="PHD-TYPE DOMAIN-CONTAINING PROTEIN"/>
    <property type="match status" value="1"/>
</dbReference>
<proteinExistence type="predicted"/>
<evidence type="ECO:0000313" key="1">
    <source>
        <dbReference type="EMBL" id="KAF0704031.1"/>
    </source>
</evidence>
<dbReference type="AlphaFoldDB" id="A0A6G0VP72"/>
<evidence type="ECO:0000313" key="2">
    <source>
        <dbReference type="Proteomes" id="UP000478052"/>
    </source>
</evidence>
<keyword evidence="2" id="KW-1185">Reference proteome</keyword>
<dbReference type="PANTHER" id="PTHR47331:SF5">
    <property type="entry name" value="RIBONUCLEASE H"/>
    <property type="match status" value="1"/>
</dbReference>
<organism evidence="1 2">
    <name type="scientific">Aphis craccivora</name>
    <name type="common">Cowpea aphid</name>
    <dbReference type="NCBI Taxonomy" id="307492"/>
    <lineage>
        <taxon>Eukaryota</taxon>
        <taxon>Metazoa</taxon>
        <taxon>Ecdysozoa</taxon>
        <taxon>Arthropoda</taxon>
        <taxon>Hexapoda</taxon>
        <taxon>Insecta</taxon>
        <taxon>Pterygota</taxon>
        <taxon>Neoptera</taxon>
        <taxon>Paraneoptera</taxon>
        <taxon>Hemiptera</taxon>
        <taxon>Sternorrhyncha</taxon>
        <taxon>Aphidomorpha</taxon>
        <taxon>Aphidoidea</taxon>
        <taxon>Aphididae</taxon>
        <taxon>Aphidini</taxon>
        <taxon>Aphis</taxon>
        <taxon>Aphis</taxon>
    </lineage>
</organism>
<protein>
    <submittedName>
        <fullName evidence="1">Integrase catalytic domain-containing protein</fullName>
    </submittedName>
</protein>
<reference evidence="1 2" key="1">
    <citation type="submission" date="2019-08" db="EMBL/GenBank/DDBJ databases">
        <title>Whole genome of Aphis craccivora.</title>
        <authorList>
            <person name="Voronova N.V."/>
            <person name="Shulinski R.S."/>
            <person name="Bandarenka Y.V."/>
            <person name="Zhorov D.G."/>
            <person name="Warner D."/>
        </authorList>
    </citation>
    <scope>NUCLEOTIDE SEQUENCE [LARGE SCALE GENOMIC DNA]</scope>
    <source>
        <strain evidence="1">180601</strain>
        <tissue evidence="1">Whole Body</tissue>
    </source>
</reference>
<comment type="caution">
    <text evidence="1">The sequence shown here is derived from an EMBL/GenBank/DDBJ whole genome shotgun (WGS) entry which is preliminary data.</text>
</comment>
<accession>A0A6G0VP72</accession>